<dbReference type="InterPro" id="IPR002423">
    <property type="entry name" value="Cpn60/GroEL/TCP-1"/>
</dbReference>
<dbReference type="NCBIfam" id="NF041082">
    <property type="entry name" value="thermosome_alpha"/>
    <property type="match status" value="1"/>
</dbReference>
<keyword evidence="2 5" id="KW-0547">Nucleotide-binding</keyword>
<dbReference type="Gene3D" id="3.30.260.10">
    <property type="entry name" value="TCP-1-like chaperonin intermediate domain"/>
    <property type="match status" value="1"/>
</dbReference>
<dbReference type="OrthoDB" id="9362at2157"/>
<reference evidence="7 8" key="2">
    <citation type="journal article" date="2024" name="Int. J. Syst. Evol. Microbiol.">
        <title>Promethearchaeum syntrophicum gen. nov., sp. nov., an anaerobic, obligately syntrophic archaeon, the first isolate of the lineage 'Asgard' archaea, and proposal of the new archaeal phylum Promethearchaeota phyl. nov. and kingdom Promethearchaeati regn. nov.</title>
        <authorList>
            <person name="Imachi H."/>
            <person name="Nobu M.K."/>
            <person name="Kato S."/>
            <person name="Takaki Y."/>
            <person name="Miyazaki M."/>
            <person name="Miyata M."/>
            <person name="Ogawara M."/>
            <person name="Saito Y."/>
            <person name="Sakai S."/>
            <person name="Tahara Y.O."/>
            <person name="Takano Y."/>
            <person name="Tasumi E."/>
            <person name="Uematsu K."/>
            <person name="Yoshimura T."/>
            <person name="Itoh T."/>
            <person name="Ohkuma M."/>
            <person name="Takai K."/>
        </authorList>
    </citation>
    <scope>NUCLEOTIDE SEQUENCE [LARGE SCALE GENOMIC DNA]</scope>
    <source>
        <strain evidence="7 8">MK-D1</strain>
    </source>
</reference>
<keyword evidence="8" id="KW-1185">Reference proteome</keyword>
<dbReference type="CDD" id="cd03343">
    <property type="entry name" value="cpn60"/>
    <property type="match status" value="1"/>
</dbReference>
<dbReference type="InterPro" id="IPR053374">
    <property type="entry name" value="TCP-1_chaperonin"/>
</dbReference>
<dbReference type="GO" id="GO:0005524">
    <property type="term" value="F:ATP binding"/>
    <property type="evidence" value="ECO:0007669"/>
    <property type="project" value="UniProtKB-KW"/>
</dbReference>
<keyword evidence="3 5" id="KW-0067">ATP-binding</keyword>
<dbReference type="RefSeq" id="WP_147662339.1">
    <property type="nucleotide sequence ID" value="NZ_CP042905.2"/>
</dbReference>
<dbReference type="EMBL" id="CP042905">
    <property type="protein sequence ID" value="QEE15431.1"/>
    <property type="molecule type" value="Genomic_DNA"/>
</dbReference>
<dbReference type="PROSITE" id="PS00750">
    <property type="entry name" value="TCP1_1"/>
    <property type="match status" value="1"/>
</dbReference>
<dbReference type="SUPFAM" id="SSF48592">
    <property type="entry name" value="GroEL equatorial domain-like"/>
    <property type="match status" value="1"/>
</dbReference>
<dbReference type="Gene3D" id="1.10.560.10">
    <property type="entry name" value="GroEL-like equatorial domain"/>
    <property type="match status" value="1"/>
</dbReference>
<dbReference type="KEGG" id="psyt:DSAG12_01256"/>
<dbReference type="InterPro" id="IPR012714">
    <property type="entry name" value="Thermosome_arc"/>
</dbReference>
<dbReference type="SUPFAM" id="SSF54849">
    <property type="entry name" value="GroEL-intermediate domain like"/>
    <property type="match status" value="1"/>
</dbReference>
<dbReference type="GO" id="GO:0140662">
    <property type="term" value="F:ATP-dependent protein folding chaperone"/>
    <property type="evidence" value="ECO:0007669"/>
    <property type="project" value="InterPro"/>
</dbReference>
<dbReference type="PROSITE" id="PS00995">
    <property type="entry name" value="TCP1_3"/>
    <property type="match status" value="1"/>
</dbReference>
<dbReference type="Proteomes" id="UP000321408">
    <property type="component" value="Chromosome"/>
</dbReference>
<dbReference type="InterPro" id="IPR054827">
    <property type="entry name" value="thermosome_alpha"/>
</dbReference>
<evidence type="ECO:0000256" key="5">
    <source>
        <dbReference type="RuleBase" id="RU004187"/>
    </source>
</evidence>
<name>A0A5B9D8U5_9ARCH</name>
<dbReference type="GO" id="GO:0051082">
    <property type="term" value="F:unfolded protein binding"/>
    <property type="evidence" value="ECO:0007669"/>
    <property type="project" value="InterPro"/>
</dbReference>
<evidence type="ECO:0000256" key="1">
    <source>
        <dbReference type="ARBA" id="ARBA00008020"/>
    </source>
</evidence>
<protein>
    <submittedName>
        <fullName evidence="7">Thermosome subunit beta</fullName>
    </submittedName>
</protein>
<comment type="similarity">
    <text evidence="1 5">Belongs to the TCP-1 chaperonin family.</text>
</comment>
<sequence>MSQLGGQPVLILKEGAERTTGKSAQRNNILAAKTIAEAIRSSLGPRGMDKMLVDSFGDVTITNDGATILKEIDVEHPAAKMLVEVAKAQDEEVGDGTTSSVILAGELLKRAEKLLDQKIHPTVITEGFRKASSKALEILDSMAMPIDPKDKKMLKKAARTSMSSKIISEYSDLVSDIVVDACLAVSEEIDGNIHVDLDRIQIQKKDGAALDETQFISGIILDKEIVNSGMEKRVEEAKILLISSAIEVEKTEFDAKLQITSPDQITAFLDQEQKMLEDLADKIAATGANVVICQKGIDDMAQHFLVKKGISAIRRVKKSDLDKLSKATGATIFSNLDDMNAEGLGYAGIVEERKIMNENWTFIEKCKHPKSVVVFIRGGTELVVDEADRSIHDALSVVKDCIEEPSIVGGGGAPELEVAKELRLYAETLQGREQLAVKVFADSLEIIPKTLAQNAGFDQIEILMKVRAAHGKGLKFAGLDLNSNEVVDDMVEADVIEPVNVKKQAIKSASECAQMILRIDDVIAGVGGGAGGPPGGMPPGMGGMPPGMGGMPPGMM</sequence>
<dbReference type="PROSITE" id="PS00751">
    <property type="entry name" value="TCP1_2"/>
    <property type="match status" value="1"/>
</dbReference>
<reference evidence="7 8" key="1">
    <citation type="journal article" date="2020" name="Nature">
        <title>Isolation of an archaeon at the prokaryote-eukaryote interface.</title>
        <authorList>
            <person name="Imachi H."/>
            <person name="Nobu M.K."/>
            <person name="Nakahara N."/>
            <person name="Morono Y."/>
            <person name="Ogawara M."/>
            <person name="Takaki Y."/>
            <person name="Takano Y."/>
            <person name="Uematsu K."/>
            <person name="Ikuta T."/>
            <person name="Ito M."/>
            <person name="Matsui Y."/>
            <person name="Miyazaki M."/>
            <person name="Murata K."/>
            <person name="Saito Y."/>
            <person name="Sakai S."/>
            <person name="Song C."/>
            <person name="Tasumi E."/>
            <person name="Yamanaka Y."/>
            <person name="Yamaguchi T."/>
            <person name="Kamagata Y."/>
            <person name="Tamaki H."/>
            <person name="Takai K."/>
        </authorList>
    </citation>
    <scope>NUCLEOTIDE SEQUENCE [LARGE SCALE GENOMIC DNA]</scope>
    <source>
        <strain evidence="7 8">MK-D1</strain>
    </source>
</reference>
<dbReference type="Gene3D" id="3.50.7.10">
    <property type="entry name" value="GroEL"/>
    <property type="match status" value="1"/>
</dbReference>
<dbReference type="InterPro" id="IPR002194">
    <property type="entry name" value="Chaperonin_TCP-1_CS"/>
</dbReference>
<dbReference type="InterPro" id="IPR017998">
    <property type="entry name" value="Chaperone_TCP-1"/>
</dbReference>
<dbReference type="PRINTS" id="PR00304">
    <property type="entry name" value="TCOMPLEXTCP1"/>
</dbReference>
<organism evidence="7 8">
    <name type="scientific">Promethearchaeum syntrophicum</name>
    <dbReference type="NCBI Taxonomy" id="2594042"/>
    <lineage>
        <taxon>Archaea</taxon>
        <taxon>Promethearchaeati</taxon>
        <taxon>Promethearchaeota</taxon>
        <taxon>Promethearchaeia</taxon>
        <taxon>Promethearchaeales</taxon>
        <taxon>Promethearchaeaceae</taxon>
        <taxon>Promethearchaeum</taxon>
    </lineage>
</organism>
<evidence type="ECO:0000256" key="4">
    <source>
        <dbReference type="ARBA" id="ARBA00023186"/>
    </source>
</evidence>
<dbReference type="SUPFAM" id="SSF52029">
    <property type="entry name" value="GroEL apical domain-like"/>
    <property type="match status" value="1"/>
</dbReference>
<evidence type="ECO:0000256" key="2">
    <source>
        <dbReference type="ARBA" id="ARBA00022741"/>
    </source>
</evidence>
<evidence type="ECO:0000256" key="6">
    <source>
        <dbReference type="SAM" id="MobiDB-lite"/>
    </source>
</evidence>
<dbReference type="NCBIfam" id="TIGR02339">
    <property type="entry name" value="thermosome_arch"/>
    <property type="match status" value="1"/>
</dbReference>
<accession>A0A5B9D8U5</accession>
<evidence type="ECO:0000256" key="3">
    <source>
        <dbReference type="ARBA" id="ARBA00022840"/>
    </source>
</evidence>
<keyword evidence="4 5" id="KW-0143">Chaperone</keyword>
<dbReference type="AlphaFoldDB" id="A0A5B9D8U5"/>
<dbReference type="SMR" id="A0A5B9D8U5"/>
<proteinExistence type="inferred from homology"/>
<dbReference type="NCBIfam" id="NF041083">
    <property type="entry name" value="thermosome_beta"/>
    <property type="match status" value="1"/>
</dbReference>
<feature type="region of interest" description="Disordered" evidence="6">
    <location>
        <begin position="530"/>
        <end position="556"/>
    </location>
</feature>
<evidence type="ECO:0000313" key="7">
    <source>
        <dbReference type="EMBL" id="QEE15431.1"/>
    </source>
</evidence>
<dbReference type="Pfam" id="PF00118">
    <property type="entry name" value="Cpn60_TCP1"/>
    <property type="match status" value="1"/>
</dbReference>
<dbReference type="InterPro" id="IPR027410">
    <property type="entry name" value="TCP-1-like_intermed_sf"/>
</dbReference>
<dbReference type="InterPro" id="IPR027413">
    <property type="entry name" value="GROEL-like_equatorial_sf"/>
</dbReference>
<evidence type="ECO:0000313" key="8">
    <source>
        <dbReference type="Proteomes" id="UP000321408"/>
    </source>
</evidence>
<dbReference type="GO" id="GO:0016887">
    <property type="term" value="F:ATP hydrolysis activity"/>
    <property type="evidence" value="ECO:0007669"/>
    <property type="project" value="InterPro"/>
</dbReference>
<dbReference type="GeneID" id="41329248"/>
<gene>
    <name evidence="7" type="primary">thsB</name>
    <name evidence="7" type="ORF">DSAG12_01256</name>
</gene>
<dbReference type="InterPro" id="IPR027409">
    <property type="entry name" value="GroEL-like_apical_dom_sf"/>
</dbReference>
<dbReference type="PANTHER" id="PTHR11353">
    <property type="entry name" value="CHAPERONIN"/>
    <property type="match status" value="1"/>
</dbReference>